<dbReference type="PANTHER" id="PTHR43864:SF1">
    <property type="entry name" value="XANTHINE PHOSPHORIBOSYLTRANSFERASE"/>
    <property type="match status" value="1"/>
</dbReference>
<dbReference type="AlphaFoldDB" id="A0A9J6ZA63"/>
<feature type="binding site" evidence="5">
    <location>
        <position position="20"/>
    </location>
    <ligand>
        <name>xanthine</name>
        <dbReference type="ChEBI" id="CHEBI:17712"/>
    </ligand>
</feature>
<dbReference type="GO" id="GO:0006166">
    <property type="term" value="P:purine ribonucleoside salvage"/>
    <property type="evidence" value="ECO:0007669"/>
    <property type="project" value="UniProtKB-KW"/>
</dbReference>
<dbReference type="InterPro" id="IPR029057">
    <property type="entry name" value="PRTase-like"/>
</dbReference>
<dbReference type="HAMAP" id="MF_01184">
    <property type="entry name" value="XPRTase"/>
    <property type="match status" value="1"/>
</dbReference>
<feature type="binding site" evidence="5">
    <location>
        <position position="27"/>
    </location>
    <ligand>
        <name>xanthine</name>
        <dbReference type="ChEBI" id="CHEBI:17712"/>
    </ligand>
</feature>
<evidence type="ECO:0000256" key="1">
    <source>
        <dbReference type="ARBA" id="ARBA00022490"/>
    </source>
</evidence>
<name>A0A9J6ZA63_9BACL</name>
<keyword evidence="3 5" id="KW-0808">Transferase</keyword>
<protein>
    <recommendedName>
        <fullName evidence="5 6">Xanthine phosphoribosyltransferase</fullName>
        <shortName evidence="5">XPRTase</shortName>
        <ecNumber evidence="5 6">2.4.2.22</ecNumber>
    </recommendedName>
</protein>
<dbReference type="NCBIfam" id="TIGR01744">
    <property type="entry name" value="XPRTase"/>
    <property type="match status" value="1"/>
</dbReference>
<feature type="binding site" evidence="5">
    <location>
        <begin position="128"/>
        <end position="132"/>
    </location>
    <ligand>
        <name>5-phospho-alpha-D-ribose 1-diphosphate</name>
        <dbReference type="ChEBI" id="CHEBI:58017"/>
    </ligand>
</feature>
<accession>A0A9J6ZA63</accession>
<dbReference type="GO" id="GO:0000310">
    <property type="term" value="F:xanthine phosphoribosyltransferase activity"/>
    <property type="evidence" value="ECO:0007669"/>
    <property type="project" value="UniProtKB-UniRule"/>
</dbReference>
<dbReference type="NCBIfam" id="NF006671">
    <property type="entry name" value="PRK09219.1"/>
    <property type="match status" value="1"/>
</dbReference>
<dbReference type="EC" id="2.4.2.22" evidence="5 6"/>
<proteinExistence type="inferred from homology"/>
<comment type="pathway">
    <text evidence="5">Purine metabolism; XMP biosynthesis via salvage pathway; XMP from xanthine: step 1/1.</text>
</comment>
<organism evidence="8 9">
    <name type="scientific">Candidatus Pristimantibacillus lignocellulolyticus</name>
    <dbReference type="NCBI Taxonomy" id="2994561"/>
    <lineage>
        <taxon>Bacteria</taxon>
        <taxon>Bacillati</taxon>
        <taxon>Bacillota</taxon>
        <taxon>Bacilli</taxon>
        <taxon>Bacillales</taxon>
        <taxon>Paenibacillaceae</taxon>
        <taxon>Candidatus Pristimantibacillus</taxon>
    </lineage>
</organism>
<dbReference type="SUPFAM" id="SSF53271">
    <property type="entry name" value="PRTase-like"/>
    <property type="match status" value="1"/>
</dbReference>
<dbReference type="InterPro" id="IPR010079">
    <property type="entry name" value="Xanthine_PRibTrfase"/>
</dbReference>
<feature type="domain" description="Phosphoribosyltransferase" evidence="7">
    <location>
        <begin position="44"/>
        <end position="164"/>
    </location>
</feature>
<comment type="function">
    <text evidence="5">Converts the preformed base xanthine, a product of nucleic acid breakdown, to xanthosine 5'-monophosphate (XMP), so it can be reused for RNA or DNA synthesis.</text>
</comment>
<dbReference type="InterPro" id="IPR050118">
    <property type="entry name" value="Pur/Pyrimidine_PRTase"/>
</dbReference>
<evidence type="ECO:0000256" key="2">
    <source>
        <dbReference type="ARBA" id="ARBA00022676"/>
    </source>
</evidence>
<reference evidence="8" key="1">
    <citation type="submission" date="2022-05" db="EMBL/GenBank/DDBJ databases">
        <title>Novel bacterial taxa in a minimal lignocellulolytic consortium and its capacity to transform plastics disclosed by genome-resolved metagenomics.</title>
        <authorList>
            <person name="Rodriguez C.A.D."/>
            <person name="Diaz-Garcia L."/>
            <person name="Herrera K."/>
            <person name="Tarazona N.A."/>
            <person name="Sproer C."/>
            <person name="Overmann J."/>
            <person name="Jimenez D.J."/>
        </authorList>
    </citation>
    <scope>NUCLEOTIDE SEQUENCE</scope>
    <source>
        <strain evidence="8">MAG5</strain>
    </source>
</reference>
<comment type="subcellular location">
    <subcellularLocation>
        <location evidence="5">Cytoplasm</location>
    </subcellularLocation>
</comment>
<dbReference type="InterPro" id="IPR000836">
    <property type="entry name" value="PRTase_dom"/>
</dbReference>
<evidence type="ECO:0000256" key="5">
    <source>
        <dbReference type="HAMAP-Rule" id="MF_01184"/>
    </source>
</evidence>
<keyword evidence="4 5" id="KW-0660">Purine salvage</keyword>
<gene>
    <name evidence="5" type="primary">xpt</name>
    <name evidence="8" type="ORF">NAG76_14650</name>
</gene>
<dbReference type="CDD" id="cd06223">
    <property type="entry name" value="PRTases_typeI"/>
    <property type="match status" value="1"/>
</dbReference>
<keyword evidence="1 5" id="KW-0963">Cytoplasm</keyword>
<dbReference type="Gene3D" id="3.40.50.2020">
    <property type="match status" value="1"/>
</dbReference>
<comment type="subunit">
    <text evidence="5">Homodimer.</text>
</comment>
<dbReference type="GO" id="GO:0005737">
    <property type="term" value="C:cytoplasm"/>
    <property type="evidence" value="ECO:0007669"/>
    <property type="project" value="UniProtKB-SubCell"/>
</dbReference>
<dbReference type="GO" id="GO:0046110">
    <property type="term" value="P:xanthine metabolic process"/>
    <property type="evidence" value="ECO:0007669"/>
    <property type="project" value="UniProtKB-UniRule"/>
</dbReference>
<evidence type="ECO:0000256" key="4">
    <source>
        <dbReference type="ARBA" id="ARBA00022726"/>
    </source>
</evidence>
<keyword evidence="2 5" id="KW-0328">Glycosyltransferase</keyword>
<dbReference type="EMBL" id="CP097899">
    <property type="protein sequence ID" value="URN93077.1"/>
    <property type="molecule type" value="Genomic_DNA"/>
</dbReference>
<dbReference type="PANTHER" id="PTHR43864">
    <property type="entry name" value="HYPOXANTHINE/GUANINE PHOSPHORIBOSYLTRANSFERASE"/>
    <property type="match status" value="1"/>
</dbReference>
<sequence length="190" mass="20789">MEQLKQRILEESAIVTNDILRLDSIINQQVDPSLIMDMGKELASRFANEGITKVLTIESSGIPAAFATALQLGVPLVFARRKQTVINDPNSYLERVPSFTKGMVSDLVISKQFLSETDKILFIDDIIANGDGARGIVKIIEQSGAELIGMGIVVEKSFQAGADYFREQGVRVESLVKIASLNSGEVIFKD</sequence>
<dbReference type="Proteomes" id="UP001056756">
    <property type="component" value="Chromosome"/>
</dbReference>
<evidence type="ECO:0000256" key="3">
    <source>
        <dbReference type="ARBA" id="ARBA00022679"/>
    </source>
</evidence>
<dbReference type="GO" id="GO:0032265">
    <property type="term" value="P:XMP salvage"/>
    <property type="evidence" value="ECO:0007669"/>
    <property type="project" value="UniProtKB-UniRule"/>
</dbReference>
<evidence type="ECO:0000259" key="7">
    <source>
        <dbReference type="Pfam" id="PF00156"/>
    </source>
</evidence>
<evidence type="ECO:0000313" key="9">
    <source>
        <dbReference type="Proteomes" id="UP001056756"/>
    </source>
</evidence>
<dbReference type="KEGG" id="plig:NAG76_14650"/>
<comment type="catalytic activity">
    <reaction evidence="5">
        <text>XMP + diphosphate = xanthine + 5-phospho-alpha-D-ribose 1-diphosphate</text>
        <dbReference type="Rhea" id="RHEA:10800"/>
        <dbReference type="ChEBI" id="CHEBI:17712"/>
        <dbReference type="ChEBI" id="CHEBI:33019"/>
        <dbReference type="ChEBI" id="CHEBI:57464"/>
        <dbReference type="ChEBI" id="CHEBI:58017"/>
        <dbReference type="EC" id="2.4.2.22"/>
    </reaction>
</comment>
<comment type="similarity">
    <text evidence="5">Belongs to the purine/pyrimidine phosphoribosyltransferase family. Xpt subfamily.</text>
</comment>
<evidence type="ECO:0000313" key="8">
    <source>
        <dbReference type="EMBL" id="URN93077.1"/>
    </source>
</evidence>
<dbReference type="Pfam" id="PF00156">
    <property type="entry name" value="Pribosyltran"/>
    <property type="match status" value="1"/>
</dbReference>
<evidence type="ECO:0000256" key="6">
    <source>
        <dbReference type="NCBIfam" id="TIGR01744"/>
    </source>
</evidence>
<feature type="binding site" evidence="5">
    <location>
        <position position="156"/>
    </location>
    <ligand>
        <name>xanthine</name>
        <dbReference type="ChEBI" id="CHEBI:17712"/>
    </ligand>
</feature>